<evidence type="ECO:0000313" key="9">
    <source>
        <dbReference type="RefSeq" id="XP_042596323.1"/>
    </source>
</evidence>
<evidence type="ECO:0000256" key="4">
    <source>
        <dbReference type="ARBA" id="ARBA00022741"/>
    </source>
</evidence>
<evidence type="ECO:0000256" key="7">
    <source>
        <dbReference type="ARBA" id="ARBA00023146"/>
    </source>
</evidence>
<accession>A0A9Q9X6V0</accession>
<dbReference type="GO" id="GO:0004823">
    <property type="term" value="F:leucine-tRNA ligase activity"/>
    <property type="evidence" value="ECO:0007669"/>
    <property type="project" value="UniProtKB-EC"/>
</dbReference>
<evidence type="ECO:0000256" key="6">
    <source>
        <dbReference type="ARBA" id="ARBA00022917"/>
    </source>
</evidence>
<keyword evidence="3 9" id="KW-0436">Ligase</keyword>
<name>A0A9Q9X6V0_CYPCA</name>
<keyword evidence="7" id="KW-0030">Aminoacyl-tRNA synthetase</keyword>
<comment type="similarity">
    <text evidence="1">Belongs to the class-I aminoacyl-tRNA synthetase family.</text>
</comment>
<dbReference type="KEGG" id="ccar:122139942"/>
<dbReference type="PANTHER" id="PTHR43740:SF2">
    <property type="entry name" value="LEUCINE--TRNA LIGASE, MITOCHONDRIAL"/>
    <property type="match status" value="1"/>
</dbReference>
<protein>
    <recommendedName>
        <fullName evidence="2">leucine--tRNA ligase</fullName>
        <ecNumber evidence="2">6.1.1.4</ecNumber>
    </recommendedName>
</protein>
<evidence type="ECO:0000256" key="5">
    <source>
        <dbReference type="ARBA" id="ARBA00022840"/>
    </source>
</evidence>
<dbReference type="GO" id="GO:0005524">
    <property type="term" value="F:ATP binding"/>
    <property type="evidence" value="ECO:0007669"/>
    <property type="project" value="UniProtKB-KW"/>
</dbReference>
<dbReference type="Pfam" id="PF08264">
    <property type="entry name" value="Anticodon_1"/>
    <property type="match status" value="1"/>
</dbReference>
<dbReference type="GO" id="GO:0032543">
    <property type="term" value="P:mitochondrial translation"/>
    <property type="evidence" value="ECO:0007669"/>
    <property type="project" value="TreeGrafter"/>
</dbReference>
<evidence type="ECO:0000259" key="8">
    <source>
        <dbReference type="Pfam" id="PF08264"/>
    </source>
</evidence>
<keyword evidence="4" id="KW-0547">Nucleotide-binding</keyword>
<dbReference type="AlphaFoldDB" id="A0A9Q9X6V0"/>
<proteinExistence type="inferred from homology"/>
<dbReference type="OrthoDB" id="15954at2759"/>
<dbReference type="GO" id="GO:0006429">
    <property type="term" value="P:leucyl-tRNA aminoacylation"/>
    <property type="evidence" value="ECO:0007669"/>
    <property type="project" value="InterPro"/>
</dbReference>
<dbReference type="GeneID" id="122139942"/>
<evidence type="ECO:0000256" key="1">
    <source>
        <dbReference type="ARBA" id="ARBA00005594"/>
    </source>
</evidence>
<dbReference type="Proteomes" id="UP001155660">
    <property type="component" value="Chromosome B16"/>
</dbReference>
<keyword evidence="6" id="KW-0648">Protein biosynthesis</keyword>
<feature type="domain" description="Methionyl/Valyl/Leucyl/Isoleucyl-tRNA synthetase anticodon-binding" evidence="8">
    <location>
        <begin position="82"/>
        <end position="165"/>
    </location>
</feature>
<reference evidence="9" key="1">
    <citation type="submission" date="2025-08" db="UniProtKB">
        <authorList>
            <consortium name="RefSeq"/>
        </authorList>
    </citation>
    <scope>IDENTIFICATION</scope>
    <source>
        <tissue evidence="9">Muscle</tissue>
    </source>
</reference>
<dbReference type="InterPro" id="IPR002302">
    <property type="entry name" value="Leu-tRNA-ligase"/>
</dbReference>
<dbReference type="GO" id="GO:0005739">
    <property type="term" value="C:mitochondrion"/>
    <property type="evidence" value="ECO:0007669"/>
    <property type="project" value="TreeGrafter"/>
</dbReference>
<gene>
    <name evidence="9" type="primary">LOC122139942</name>
</gene>
<organism evidence="9">
    <name type="scientific">Cyprinus carpio</name>
    <name type="common">Common carp</name>
    <dbReference type="NCBI Taxonomy" id="7962"/>
    <lineage>
        <taxon>Eukaryota</taxon>
        <taxon>Metazoa</taxon>
        <taxon>Chordata</taxon>
        <taxon>Craniata</taxon>
        <taxon>Vertebrata</taxon>
        <taxon>Euteleostomi</taxon>
        <taxon>Actinopterygii</taxon>
        <taxon>Neopterygii</taxon>
        <taxon>Teleostei</taxon>
        <taxon>Ostariophysi</taxon>
        <taxon>Cypriniformes</taxon>
        <taxon>Cyprinidae</taxon>
        <taxon>Cyprininae</taxon>
        <taxon>Cyprinus</taxon>
    </lineage>
</organism>
<dbReference type="EC" id="6.1.1.4" evidence="2"/>
<sequence>MFISEGRSTPSCTFISHFCRDQGKVSHRKLLVQTFRVEETVQYLKKEDSDFSGLSVGFGPQTEGPETPNPSFFNMRERPEARKIWENRNYAITQITGHFTEDFLFNAAISRLIGLTNTLSQALSRVVLHSVEFEETLESLCVMAAPMCPHLASEIWAGITHTSTSVCQNMKILSSFTSHVPKAVI</sequence>
<evidence type="ECO:0000256" key="3">
    <source>
        <dbReference type="ARBA" id="ARBA00022598"/>
    </source>
</evidence>
<dbReference type="InterPro" id="IPR013155">
    <property type="entry name" value="M/V/L/I-tRNA-synth_anticd-bd"/>
</dbReference>
<dbReference type="PANTHER" id="PTHR43740">
    <property type="entry name" value="LEUCYL-TRNA SYNTHETASE"/>
    <property type="match status" value="1"/>
</dbReference>
<keyword evidence="5" id="KW-0067">ATP-binding</keyword>
<dbReference type="RefSeq" id="XP_042596323.1">
    <property type="nucleotide sequence ID" value="XM_042740389.1"/>
</dbReference>
<evidence type="ECO:0000256" key="2">
    <source>
        <dbReference type="ARBA" id="ARBA00013164"/>
    </source>
</evidence>